<sequence length="86" mass="9801">MAAALGLLMEECVIHSPADHSLITWSPMKGDCMFLICISTLKNPKILLHPWNLDSSRIESEWKRGFMILIFLIIYCDNSNEAAYDL</sequence>
<evidence type="ECO:0000313" key="1">
    <source>
        <dbReference type="EMBL" id="KAK0571203.1"/>
    </source>
</evidence>
<accession>A0AA39RCT4</accession>
<dbReference type="Proteomes" id="UP001168877">
    <property type="component" value="Unassembled WGS sequence"/>
</dbReference>
<protein>
    <submittedName>
        <fullName evidence="1">Uncharacterized protein</fullName>
    </submittedName>
</protein>
<reference evidence="1" key="2">
    <citation type="submission" date="2023-06" db="EMBL/GenBank/DDBJ databases">
        <authorList>
            <person name="Swenson N.G."/>
            <person name="Wegrzyn J.L."/>
            <person name="Mcevoy S.L."/>
        </authorList>
    </citation>
    <scope>NUCLEOTIDE SEQUENCE</scope>
    <source>
        <strain evidence="1">NS2018</strain>
        <tissue evidence="1">Leaf</tissue>
    </source>
</reference>
<dbReference type="EMBL" id="JAUESC010000388">
    <property type="protein sequence ID" value="KAK0571203.1"/>
    <property type="molecule type" value="Genomic_DNA"/>
</dbReference>
<organism evidence="1 2">
    <name type="scientific">Acer saccharum</name>
    <name type="common">Sugar maple</name>
    <dbReference type="NCBI Taxonomy" id="4024"/>
    <lineage>
        <taxon>Eukaryota</taxon>
        <taxon>Viridiplantae</taxon>
        <taxon>Streptophyta</taxon>
        <taxon>Embryophyta</taxon>
        <taxon>Tracheophyta</taxon>
        <taxon>Spermatophyta</taxon>
        <taxon>Magnoliopsida</taxon>
        <taxon>eudicotyledons</taxon>
        <taxon>Gunneridae</taxon>
        <taxon>Pentapetalae</taxon>
        <taxon>rosids</taxon>
        <taxon>malvids</taxon>
        <taxon>Sapindales</taxon>
        <taxon>Sapindaceae</taxon>
        <taxon>Hippocastanoideae</taxon>
        <taxon>Acereae</taxon>
        <taxon>Acer</taxon>
    </lineage>
</organism>
<keyword evidence="2" id="KW-1185">Reference proteome</keyword>
<dbReference type="AlphaFoldDB" id="A0AA39RCT4"/>
<proteinExistence type="predicted"/>
<gene>
    <name evidence="1" type="ORF">LWI29_012395</name>
</gene>
<comment type="caution">
    <text evidence="1">The sequence shown here is derived from an EMBL/GenBank/DDBJ whole genome shotgun (WGS) entry which is preliminary data.</text>
</comment>
<evidence type="ECO:0000313" key="2">
    <source>
        <dbReference type="Proteomes" id="UP001168877"/>
    </source>
</evidence>
<name>A0AA39RCT4_ACESA</name>
<reference evidence="1" key="1">
    <citation type="journal article" date="2022" name="Plant J.">
        <title>Strategies of tolerance reflected in two North American maple genomes.</title>
        <authorList>
            <person name="McEvoy S.L."/>
            <person name="Sezen U.U."/>
            <person name="Trouern-Trend A."/>
            <person name="McMahon S.M."/>
            <person name="Schaberg P.G."/>
            <person name="Yang J."/>
            <person name="Wegrzyn J.L."/>
            <person name="Swenson N.G."/>
        </authorList>
    </citation>
    <scope>NUCLEOTIDE SEQUENCE</scope>
    <source>
        <strain evidence="1">NS2018</strain>
    </source>
</reference>